<evidence type="ECO:0000313" key="3">
    <source>
        <dbReference type="Proteomes" id="UP000619260"/>
    </source>
</evidence>
<proteinExistence type="predicted"/>
<feature type="transmembrane region" description="Helical" evidence="1">
    <location>
        <begin position="150"/>
        <end position="169"/>
    </location>
</feature>
<sequence>MSQPLALVTGLAVGALTLGLQALPTPDVRAVEAVLATLNNSGAAWSFAAFVACAVLPVRGWAAALAGTLVLLGADLGYYACTTLFLHDDVSGAALKGPLAWGVVALVAGPLFGAAGATWRRGEPWWRPVALGLLGGIFVAQALYDLVVLRYVPEAVVSVAFGVGAVLLLGRTWSERGRASVATIAWTVLMCVALGGVVLVTDAIFLGR</sequence>
<dbReference type="AlphaFoldDB" id="A0A8J3YU30"/>
<dbReference type="Pfam" id="PF20128">
    <property type="entry name" value="DUF6518"/>
    <property type="match status" value="1"/>
</dbReference>
<feature type="transmembrane region" description="Helical" evidence="1">
    <location>
        <begin position="38"/>
        <end position="58"/>
    </location>
</feature>
<protein>
    <submittedName>
        <fullName evidence="2">Uncharacterized protein</fullName>
    </submittedName>
</protein>
<feature type="transmembrane region" description="Helical" evidence="1">
    <location>
        <begin position="99"/>
        <end position="118"/>
    </location>
</feature>
<organism evidence="2 3">
    <name type="scientific">Virgisporangium aliadipatigenens</name>
    <dbReference type="NCBI Taxonomy" id="741659"/>
    <lineage>
        <taxon>Bacteria</taxon>
        <taxon>Bacillati</taxon>
        <taxon>Actinomycetota</taxon>
        <taxon>Actinomycetes</taxon>
        <taxon>Micromonosporales</taxon>
        <taxon>Micromonosporaceae</taxon>
        <taxon>Virgisporangium</taxon>
    </lineage>
</organism>
<feature type="transmembrane region" description="Helical" evidence="1">
    <location>
        <begin position="181"/>
        <end position="206"/>
    </location>
</feature>
<keyword evidence="1" id="KW-0472">Membrane</keyword>
<name>A0A8J3YU30_9ACTN</name>
<accession>A0A8J3YU30</accession>
<evidence type="ECO:0000256" key="1">
    <source>
        <dbReference type="SAM" id="Phobius"/>
    </source>
</evidence>
<feature type="transmembrane region" description="Helical" evidence="1">
    <location>
        <begin position="65"/>
        <end position="87"/>
    </location>
</feature>
<reference evidence="2" key="1">
    <citation type="submission" date="2021-01" db="EMBL/GenBank/DDBJ databases">
        <title>Whole genome shotgun sequence of Virgisporangium aliadipatigenens NBRC 105644.</title>
        <authorList>
            <person name="Komaki H."/>
            <person name="Tamura T."/>
        </authorList>
    </citation>
    <scope>NUCLEOTIDE SEQUENCE</scope>
    <source>
        <strain evidence="2">NBRC 105644</strain>
    </source>
</reference>
<keyword evidence="3" id="KW-1185">Reference proteome</keyword>
<dbReference type="InterPro" id="IPR045393">
    <property type="entry name" value="DUF6518"/>
</dbReference>
<feature type="transmembrane region" description="Helical" evidence="1">
    <location>
        <begin position="125"/>
        <end position="144"/>
    </location>
</feature>
<dbReference type="Proteomes" id="UP000619260">
    <property type="component" value="Unassembled WGS sequence"/>
</dbReference>
<dbReference type="EMBL" id="BOPF01000050">
    <property type="protein sequence ID" value="GIJ51541.1"/>
    <property type="molecule type" value="Genomic_DNA"/>
</dbReference>
<gene>
    <name evidence="2" type="ORF">Val02_84270</name>
</gene>
<evidence type="ECO:0000313" key="2">
    <source>
        <dbReference type="EMBL" id="GIJ51541.1"/>
    </source>
</evidence>
<keyword evidence="1" id="KW-0812">Transmembrane</keyword>
<comment type="caution">
    <text evidence="2">The sequence shown here is derived from an EMBL/GenBank/DDBJ whole genome shotgun (WGS) entry which is preliminary data.</text>
</comment>
<keyword evidence="1" id="KW-1133">Transmembrane helix</keyword>